<dbReference type="Gene3D" id="3.90.1580.10">
    <property type="entry name" value="paralog of FGE (formylglycine-generating enzyme)"/>
    <property type="match status" value="2"/>
</dbReference>
<dbReference type="InterPro" id="IPR042095">
    <property type="entry name" value="SUMF_sf"/>
</dbReference>
<dbReference type="EMBL" id="JAPFRD010000010">
    <property type="protein sequence ID" value="MCW8108415.1"/>
    <property type="molecule type" value="Genomic_DNA"/>
</dbReference>
<feature type="domain" description="Sulfatase-modifying factor enzyme-like" evidence="1">
    <location>
        <begin position="348"/>
        <end position="424"/>
    </location>
</feature>
<dbReference type="Pfam" id="PF03781">
    <property type="entry name" value="FGE-sulfatase"/>
    <property type="match status" value="2"/>
</dbReference>
<dbReference type="PANTHER" id="PTHR23150">
    <property type="entry name" value="SULFATASE MODIFYING FACTOR 1, 2"/>
    <property type="match status" value="1"/>
</dbReference>
<dbReference type="InterPro" id="IPR051043">
    <property type="entry name" value="Sulfatase_Mod_Factor_Kinase"/>
</dbReference>
<feature type="domain" description="Sulfatase-modifying factor enzyme-like" evidence="1">
    <location>
        <begin position="197"/>
        <end position="317"/>
    </location>
</feature>
<name>A0ABT3P6L1_9ALTE</name>
<organism evidence="2 3">
    <name type="scientific">Alteromonas aquimaris</name>
    <dbReference type="NCBI Taxonomy" id="2998417"/>
    <lineage>
        <taxon>Bacteria</taxon>
        <taxon>Pseudomonadati</taxon>
        <taxon>Pseudomonadota</taxon>
        <taxon>Gammaproteobacteria</taxon>
        <taxon>Alteromonadales</taxon>
        <taxon>Alteromonadaceae</taxon>
        <taxon>Alteromonas/Salinimonas group</taxon>
        <taxon>Alteromonas</taxon>
    </lineage>
</organism>
<evidence type="ECO:0000313" key="3">
    <source>
        <dbReference type="Proteomes" id="UP001142810"/>
    </source>
</evidence>
<protein>
    <submittedName>
        <fullName evidence="2">Ergothioneine biosynthesis protein EgtB</fullName>
    </submittedName>
</protein>
<gene>
    <name evidence="2" type="primary">egtB</name>
    <name evidence="2" type="ORF">OPS25_07905</name>
</gene>
<proteinExistence type="predicted"/>
<accession>A0ABT3P6L1</accession>
<keyword evidence="3" id="KW-1185">Reference proteome</keyword>
<dbReference type="PANTHER" id="PTHR23150:SF36">
    <property type="entry name" value="HERCYNINE OXYGENASE"/>
    <property type="match status" value="1"/>
</dbReference>
<evidence type="ECO:0000313" key="2">
    <source>
        <dbReference type="EMBL" id="MCW8108415.1"/>
    </source>
</evidence>
<dbReference type="Proteomes" id="UP001142810">
    <property type="component" value="Unassembled WGS sequence"/>
</dbReference>
<dbReference type="NCBIfam" id="TIGR03440">
    <property type="entry name" value="egtB_TIGR03440"/>
    <property type="match status" value="1"/>
</dbReference>
<dbReference type="InterPro" id="IPR016187">
    <property type="entry name" value="CTDL_fold"/>
</dbReference>
<evidence type="ECO:0000259" key="1">
    <source>
        <dbReference type="Pfam" id="PF03781"/>
    </source>
</evidence>
<dbReference type="SUPFAM" id="SSF56436">
    <property type="entry name" value="C-type lectin-like"/>
    <property type="match status" value="1"/>
</dbReference>
<sequence>MNETLSSSGETVKQTLTKRYQRVREMTLWLCKPLLIEDYGLQAEAAVSPPKWHLAHTTWFFETFVLKKYDTKYSVYHPEFEFLFNSYYQGVGPQYLRPNRGLLSRPTLEQVEEYRQIVDESMLRLLENCDASEISALVELGINHEQQHQELLLTDIKYSFSFNPLFPVYADFPLASKYESVPSLRWQAFEQSLFRQGFSGQGFHFDNETPAHEVVVQPFQMANRLITNQEFLLFIEDGGYSNPLLWLSDGWQVVQQYNWSAPLYWRCIDGQWFEYTLHGLSALIDELPVTHVSYYEADAFARWAGKMLPTEAQWEFAQFTVKNRQHHLLLHTAEPVFHPQAANLSDSLSQLLGSCWEWTHSAYLPYPGYRPLPGAVGEYNGKFMCNQMVLKGGSCVTPRDHIRTSYRNFFYPKDRWQFSGIRLVE</sequence>
<comment type="caution">
    <text evidence="2">The sequence shown here is derived from an EMBL/GenBank/DDBJ whole genome shotgun (WGS) entry which is preliminary data.</text>
</comment>
<dbReference type="InterPro" id="IPR005532">
    <property type="entry name" value="SUMF_dom"/>
</dbReference>
<dbReference type="RefSeq" id="WP_265617136.1">
    <property type="nucleotide sequence ID" value="NZ_JAPFRD010000010.1"/>
</dbReference>
<reference evidence="2" key="1">
    <citation type="submission" date="2022-11" db="EMBL/GenBank/DDBJ databases">
        <title>Alteromonas sp. nov., isolated from sea water of the Qingdao.</title>
        <authorList>
            <person name="Wang Q."/>
        </authorList>
    </citation>
    <scope>NUCLEOTIDE SEQUENCE</scope>
    <source>
        <strain evidence="2">ASW11-7</strain>
    </source>
</reference>
<dbReference type="InterPro" id="IPR017806">
    <property type="entry name" value="EgtB"/>
</dbReference>